<feature type="transmembrane region" description="Helical" evidence="8">
    <location>
        <begin position="171"/>
        <end position="191"/>
    </location>
</feature>
<dbReference type="RefSeq" id="WP_120238925.1">
    <property type="nucleotide sequence ID" value="NZ_RAPQ01000008.1"/>
</dbReference>
<keyword evidence="6 8" id="KW-1133">Transmembrane helix</keyword>
<dbReference type="InterPro" id="IPR000060">
    <property type="entry name" value="BCCT_transptr"/>
</dbReference>
<evidence type="ECO:0000256" key="7">
    <source>
        <dbReference type="ARBA" id="ARBA00023136"/>
    </source>
</evidence>
<feature type="transmembrane region" description="Helical" evidence="8">
    <location>
        <begin position="122"/>
        <end position="141"/>
    </location>
</feature>
<dbReference type="PANTHER" id="PTHR30047">
    <property type="entry name" value="HIGH-AFFINITY CHOLINE TRANSPORT PROTEIN-RELATED"/>
    <property type="match status" value="1"/>
</dbReference>
<evidence type="ECO:0000256" key="8">
    <source>
        <dbReference type="SAM" id="Phobius"/>
    </source>
</evidence>
<organism evidence="9 10">
    <name type="scientific">Marinifilum flexuosum</name>
    <dbReference type="NCBI Taxonomy" id="1117708"/>
    <lineage>
        <taxon>Bacteria</taxon>
        <taxon>Pseudomonadati</taxon>
        <taxon>Bacteroidota</taxon>
        <taxon>Bacteroidia</taxon>
        <taxon>Marinilabiliales</taxon>
        <taxon>Marinifilaceae</taxon>
    </lineage>
</organism>
<feature type="transmembrane region" description="Helical" evidence="8">
    <location>
        <begin position="349"/>
        <end position="367"/>
    </location>
</feature>
<comment type="subcellular location">
    <subcellularLocation>
        <location evidence="1">Cell membrane</location>
        <topology evidence="1">Multi-pass membrane protein</topology>
    </subcellularLocation>
</comment>
<dbReference type="NCBIfam" id="TIGR00842">
    <property type="entry name" value="bcct"/>
    <property type="match status" value="1"/>
</dbReference>
<dbReference type="InterPro" id="IPR018093">
    <property type="entry name" value="BCCT_CS"/>
</dbReference>
<evidence type="ECO:0000256" key="3">
    <source>
        <dbReference type="ARBA" id="ARBA00022448"/>
    </source>
</evidence>
<evidence type="ECO:0000313" key="9">
    <source>
        <dbReference type="EMBL" id="RKE04120.1"/>
    </source>
</evidence>
<protein>
    <submittedName>
        <fullName evidence="9">Choline/glycine/proline betaine transport protein</fullName>
    </submittedName>
</protein>
<evidence type="ECO:0000256" key="4">
    <source>
        <dbReference type="ARBA" id="ARBA00022475"/>
    </source>
</evidence>
<keyword evidence="4" id="KW-1003">Cell membrane</keyword>
<dbReference type="AlphaFoldDB" id="A0A419X971"/>
<feature type="transmembrane region" description="Helical" evidence="8">
    <location>
        <begin position="81"/>
        <end position="101"/>
    </location>
</feature>
<feature type="transmembrane region" description="Helical" evidence="8">
    <location>
        <begin position="477"/>
        <end position="498"/>
    </location>
</feature>
<feature type="transmembrane region" description="Helical" evidence="8">
    <location>
        <begin position="379"/>
        <end position="403"/>
    </location>
</feature>
<dbReference type="PANTHER" id="PTHR30047:SF7">
    <property type="entry name" value="HIGH-AFFINITY CHOLINE TRANSPORT PROTEIN"/>
    <property type="match status" value="1"/>
</dbReference>
<dbReference type="Pfam" id="PF02028">
    <property type="entry name" value="BCCT"/>
    <property type="match status" value="1"/>
</dbReference>
<gene>
    <name evidence="9" type="ORF">BXY64_1134</name>
</gene>
<evidence type="ECO:0000256" key="1">
    <source>
        <dbReference type="ARBA" id="ARBA00004651"/>
    </source>
</evidence>
<dbReference type="GO" id="GO:0005886">
    <property type="term" value="C:plasma membrane"/>
    <property type="evidence" value="ECO:0007669"/>
    <property type="project" value="UniProtKB-SubCell"/>
</dbReference>
<feature type="transmembrane region" description="Helical" evidence="8">
    <location>
        <begin position="290"/>
        <end position="310"/>
    </location>
</feature>
<keyword evidence="10" id="KW-1185">Reference proteome</keyword>
<evidence type="ECO:0000313" key="10">
    <source>
        <dbReference type="Proteomes" id="UP000284531"/>
    </source>
</evidence>
<comment type="similarity">
    <text evidence="2">Belongs to the BCCT transporter (TC 2.A.15) family.</text>
</comment>
<sequence length="536" mass="59181">MSLKEKIEKKDQAKAVSISVDDQKKYVRSDQKTFWGIKANGTVFISSFLVVFILVATTLIVGKPMAAWFSKTQAVVSNNVGWMFVLLMNVFLGFTLFLGFGKFGKIRLGGQDAKPEFKMTSWFAMLFSAGMGIGLLFWGVAEPIFHFDNNPFAMEGVASAKSAMGVTFLHWGFHAWAVYAIVGLALAYFTFNKKLPLTIRSVFYPLFGEKIYGPIGDIIDIVSVIATLFGLATSLGFGVQQVNAGLTYLFDVEYGTTWQIGLISVITLFATLSLILGLDKGIRRLSEINMRLALLLLFFVLLIGPTAFLLKSFVQNLGYYLSNFMELSFWTETYIGAKEGTHWQNSWTIFYWAWWIAWSPFVGIFIARISKGRTIREFVLGVLFVPALLTFLWISVFGGSAIYQELLGNTQISEAVNANIATAIYHLLEQYPLPFVSSLLTVILVACFFVTSSDSGSMVVDTLTTGGKLDAPVGQKIFWASMEGLIAIVLLIGGGLAALQTATILTGLPFAIVLLIMCYSLLKTLKNDKVIKAKES</sequence>
<evidence type="ECO:0000256" key="6">
    <source>
        <dbReference type="ARBA" id="ARBA00022989"/>
    </source>
</evidence>
<evidence type="ECO:0000256" key="5">
    <source>
        <dbReference type="ARBA" id="ARBA00022692"/>
    </source>
</evidence>
<comment type="caution">
    <text evidence="9">The sequence shown here is derived from an EMBL/GenBank/DDBJ whole genome shotgun (WGS) entry which is preliminary data.</text>
</comment>
<keyword evidence="3" id="KW-0813">Transport</keyword>
<evidence type="ECO:0000256" key="2">
    <source>
        <dbReference type="ARBA" id="ARBA00005658"/>
    </source>
</evidence>
<dbReference type="PROSITE" id="PS01303">
    <property type="entry name" value="BCCT"/>
    <property type="match status" value="1"/>
</dbReference>
<keyword evidence="5 8" id="KW-0812">Transmembrane</keyword>
<feature type="transmembrane region" description="Helical" evidence="8">
    <location>
        <begin position="504"/>
        <end position="522"/>
    </location>
</feature>
<name>A0A419X971_9BACT</name>
<dbReference type="EMBL" id="RAPQ01000008">
    <property type="protein sequence ID" value="RKE04120.1"/>
    <property type="molecule type" value="Genomic_DNA"/>
</dbReference>
<feature type="transmembrane region" description="Helical" evidence="8">
    <location>
        <begin position="257"/>
        <end position="278"/>
    </location>
</feature>
<dbReference type="GO" id="GO:0022857">
    <property type="term" value="F:transmembrane transporter activity"/>
    <property type="evidence" value="ECO:0007669"/>
    <property type="project" value="InterPro"/>
</dbReference>
<dbReference type="OrthoDB" id="9775735at2"/>
<reference evidence="9 10" key="1">
    <citation type="submission" date="2018-09" db="EMBL/GenBank/DDBJ databases">
        <title>Genomic Encyclopedia of Archaeal and Bacterial Type Strains, Phase II (KMG-II): from individual species to whole genera.</title>
        <authorList>
            <person name="Goeker M."/>
        </authorList>
    </citation>
    <scope>NUCLEOTIDE SEQUENCE [LARGE SCALE GENOMIC DNA]</scope>
    <source>
        <strain evidence="9 10">DSM 21950</strain>
    </source>
</reference>
<dbReference type="Proteomes" id="UP000284531">
    <property type="component" value="Unassembled WGS sequence"/>
</dbReference>
<keyword evidence="7 8" id="KW-0472">Membrane</keyword>
<accession>A0A419X971</accession>
<proteinExistence type="inferred from homology"/>
<feature type="transmembrane region" description="Helical" evidence="8">
    <location>
        <begin position="41"/>
        <end position="61"/>
    </location>
</feature>
<feature type="transmembrane region" description="Helical" evidence="8">
    <location>
        <begin position="431"/>
        <end position="450"/>
    </location>
</feature>
<feature type="transmembrane region" description="Helical" evidence="8">
    <location>
        <begin position="211"/>
        <end position="237"/>
    </location>
</feature>